<dbReference type="SUPFAM" id="SSF55287">
    <property type="entry name" value="RPB5-like RNA polymerase subunit"/>
    <property type="match status" value="1"/>
</dbReference>
<sequence>MESLDMVDDIFKNSVCTILYYIDKQQTIRDMSQLNYEIGFTYWKVKNIKQHFIFYFIENEKYIVLFADKLGVQILKGIANESKKLNTTNIIVMYLKCTPECLKIKSYENINLTLYCYSDLQCNILELNSNPTFELLTDQQKKDLPYDPKKLPKILLQDIICKCLNVKLGDVIKSIRNKNQKDGVYYRYVSIK</sequence>
<dbReference type="Pfam" id="PF01191">
    <property type="entry name" value="RNA_pol_Rpb5_C"/>
    <property type="match status" value="1"/>
</dbReference>
<reference evidence="2" key="1">
    <citation type="journal article" date="2020" name="Nature">
        <title>Giant virus diversity and host interactions through global metagenomics.</title>
        <authorList>
            <person name="Schulz F."/>
            <person name="Roux S."/>
            <person name="Paez-Espino D."/>
            <person name="Jungbluth S."/>
            <person name="Walsh D.A."/>
            <person name="Denef V.J."/>
            <person name="McMahon K.D."/>
            <person name="Konstantinidis K.T."/>
            <person name="Eloe-Fadrosh E.A."/>
            <person name="Kyrpides N.C."/>
            <person name="Woyke T."/>
        </authorList>
    </citation>
    <scope>NUCLEOTIDE SEQUENCE</scope>
    <source>
        <strain evidence="2">GVMAG-M-3300025880-56</strain>
    </source>
</reference>
<evidence type="ECO:0000313" key="2">
    <source>
        <dbReference type="EMBL" id="QHU02054.1"/>
    </source>
</evidence>
<feature type="domain" description="RNA polymerase subunit H/Rpb5 C-terminal" evidence="1">
    <location>
        <begin position="123"/>
        <end position="189"/>
    </location>
</feature>
<dbReference type="GO" id="GO:0006351">
    <property type="term" value="P:DNA-templated transcription"/>
    <property type="evidence" value="ECO:0007669"/>
    <property type="project" value="InterPro"/>
</dbReference>
<dbReference type="EMBL" id="MN740352">
    <property type="protein sequence ID" value="QHU02054.1"/>
    <property type="molecule type" value="Genomic_DNA"/>
</dbReference>
<dbReference type="GO" id="GO:0003677">
    <property type="term" value="F:DNA binding"/>
    <property type="evidence" value="ECO:0007669"/>
    <property type="project" value="InterPro"/>
</dbReference>
<evidence type="ECO:0000259" key="1">
    <source>
        <dbReference type="Pfam" id="PF01191"/>
    </source>
</evidence>
<proteinExistence type="predicted"/>
<dbReference type="AlphaFoldDB" id="A0A6C0JEI2"/>
<accession>A0A6C0JEI2</accession>
<organism evidence="2">
    <name type="scientific">viral metagenome</name>
    <dbReference type="NCBI Taxonomy" id="1070528"/>
    <lineage>
        <taxon>unclassified sequences</taxon>
        <taxon>metagenomes</taxon>
        <taxon>organismal metagenomes</taxon>
    </lineage>
</organism>
<dbReference type="InterPro" id="IPR000783">
    <property type="entry name" value="RNA_pol_subH/Rpb5_C"/>
</dbReference>
<dbReference type="GO" id="GO:0003899">
    <property type="term" value="F:DNA-directed RNA polymerase activity"/>
    <property type="evidence" value="ECO:0007669"/>
    <property type="project" value="InterPro"/>
</dbReference>
<dbReference type="Gene3D" id="3.90.940.20">
    <property type="entry name" value="RPB5-like RNA polymerase subunit"/>
    <property type="match status" value="1"/>
</dbReference>
<name>A0A6C0JEI2_9ZZZZ</name>
<dbReference type="InterPro" id="IPR035913">
    <property type="entry name" value="RPB5-like_sf"/>
</dbReference>
<protein>
    <recommendedName>
        <fullName evidence="1">RNA polymerase subunit H/Rpb5 C-terminal domain-containing protein</fullName>
    </recommendedName>
</protein>